<reference evidence="3 4" key="1">
    <citation type="journal article" date="2019" name="Nat. Med.">
        <title>A library of human gut bacterial isolates paired with longitudinal multiomics data enables mechanistic microbiome research.</title>
        <authorList>
            <person name="Poyet M."/>
            <person name="Groussin M."/>
            <person name="Gibbons S.M."/>
            <person name="Avila-Pacheco J."/>
            <person name="Jiang X."/>
            <person name="Kearney S.M."/>
            <person name="Perrotta A.R."/>
            <person name="Berdy B."/>
            <person name="Zhao S."/>
            <person name="Lieberman T.D."/>
            <person name="Swanson P.K."/>
            <person name="Smith M."/>
            <person name="Roesemann S."/>
            <person name="Alexander J.E."/>
            <person name="Rich S.A."/>
            <person name="Livny J."/>
            <person name="Vlamakis H."/>
            <person name="Clish C."/>
            <person name="Bullock K."/>
            <person name="Deik A."/>
            <person name="Scott J."/>
            <person name="Pierce K.A."/>
            <person name="Xavier R.J."/>
            <person name="Alm E.J."/>
        </authorList>
    </citation>
    <scope>NUCLEOTIDE SEQUENCE [LARGE SCALE GENOMIC DNA]</scope>
    <source>
        <strain evidence="1 4">BIOML-A13</strain>
        <strain evidence="2 3">BIOML-A3</strain>
    </source>
</reference>
<dbReference type="OrthoDB" id="1857943at2"/>
<proteinExistence type="predicted"/>
<dbReference type="AlphaFoldDB" id="A0A7X2XJ49"/>
<evidence type="ECO:0000313" key="2">
    <source>
        <dbReference type="EMBL" id="MTU04774.1"/>
    </source>
</evidence>
<evidence type="ECO:0000313" key="1">
    <source>
        <dbReference type="EMBL" id="MTT76643.1"/>
    </source>
</evidence>
<gene>
    <name evidence="1" type="ORF">GMD11_10250</name>
    <name evidence="2" type="ORF">GMD18_10240</name>
</gene>
<name>A0A7X2XJ49_9FIRM</name>
<evidence type="ECO:0000313" key="3">
    <source>
        <dbReference type="Proteomes" id="UP000443070"/>
    </source>
</evidence>
<protein>
    <submittedName>
        <fullName evidence="1">Uncharacterized protein</fullName>
    </submittedName>
</protein>
<dbReference type="InterPro" id="IPR036619">
    <property type="entry name" value="NinB_sf"/>
</dbReference>
<dbReference type="RefSeq" id="WP_149955665.1">
    <property type="nucleotide sequence ID" value="NZ_WNBG01000011.1"/>
</dbReference>
<organism evidence="1 4">
    <name type="scientific">Phascolarctobacterium faecium</name>
    <dbReference type="NCBI Taxonomy" id="33025"/>
    <lineage>
        <taxon>Bacteria</taxon>
        <taxon>Bacillati</taxon>
        <taxon>Bacillota</taxon>
        <taxon>Negativicutes</taxon>
        <taxon>Acidaminococcales</taxon>
        <taxon>Acidaminococcaceae</taxon>
        <taxon>Phascolarctobacterium</taxon>
    </lineage>
</organism>
<keyword evidence="3" id="KW-1185">Reference proteome</keyword>
<accession>A0A7X2XJ49</accession>
<dbReference type="EMBL" id="WNBM01000010">
    <property type="protein sequence ID" value="MTT76643.1"/>
    <property type="molecule type" value="Genomic_DNA"/>
</dbReference>
<dbReference type="Gene3D" id="1.10.3790.10">
    <property type="entry name" value="NinB"/>
    <property type="match status" value="1"/>
</dbReference>
<sequence length="190" mass="21947">MKTTVKDLVVLRGTEGIGLMVSVPFREAEDVQKLQESIRRGKTLEVEIKPLSKARTLSANNYCWHLCDEIAKKLSQEKVYYSKEDVYREAIKDCGPYRNYHFMDKESLEYMIKGWTAGRVGRIVIVTGDYEADFYLGSREYNREQMSRLIDCLLAMAEEQGVKLRPRADIEEMLNKWGNKDDSKSKADTA</sequence>
<dbReference type="EMBL" id="WNBW01000011">
    <property type="protein sequence ID" value="MTU04774.1"/>
    <property type="molecule type" value="Genomic_DNA"/>
</dbReference>
<dbReference type="Proteomes" id="UP000484547">
    <property type="component" value="Unassembled WGS sequence"/>
</dbReference>
<dbReference type="Proteomes" id="UP000443070">
    <property type="component" value="Unassembled WGS sequence"/>
</dbReference>
<comment type="caution">
    <text evidence="1">The sequence shown here is derived from an EMBL/GenBank/DDBJ whole genome shotgun (WGS) entry which is preliminary data.</text>
</comment>
<evidence type="ECO:0000313" key="4">
    <source>
        <dbReference type="Proteomes" id="UP000484547"/>
    </source>
</evidence>